<dbReference type="PANTHER" id="PTHR33710:SF83">
    <property type="entry name" value="ENDONUCLEASE_EXONUCLEASE_PHOSPHATASE DOMAIN-CONTAINING PROTEIN"/>
    <property type="match status" value="1"/>
</dbReference>
<keyword evidence="2" id="KW-1185">Reference proteome</keyword>
<accession>S8D7A1</accession>
<reference evidence="1 2" key="1">
    <citation type="journal article" date="2013" name="BMC Genomics">
        <title>The miniature genome of a carnivorous plant Genlisea aurea contains a low number of genes and short non-coding sequences.</title>
        <authorList>
            <person name="Leushkin E.V."/>
            <person name="Sutormin R.A."/>
            <person name="Nabieva E.R."/>
            <person name="Penin A.A."/>
            <person name="Kondrashov A.S."/>
            <person name="Logacheva M.D."/>
        </authorList>
    </citation>
    <scope>NUCLEOTIDE SEQUENCE [LARGE SCALE GENOMIC DNA]</scope>
</reference>
<name>S8D7A1_9LAMI</name>
<dbReference type="Gene3D" id="3.60.10.10">
    <property type="entry name" value="Endonuclease/exonuclease/phosphatase"/>
    <property type="match status" value="1"/>
</dbReference>
<feature type="non-terminal residue" evidence="1">
    <location>
        <position position="1"/>
    </location>
</feature>
<protein>
    <recommendedName>
        <fullName evidence="3">Endonuclease/exonuclease/phosphatase domain-containing protein</fullName>
    </recommendedName>
</protein>
<evidence type="ECO:0000313" key="2">
    <source>
        <dbReference type="Proteomes" id="UP000015453"/>
    </source>
</evidence>
<proteinExistence type="predicted"/>
<feature type="non-terminal residue" evidence="1">
    <location>
        <position position="398"/>
    </location>
</feature>
<dbReference type="PANTHER" id="PTHR33710">
    <property type="entry name" value="BNAC02G09200D PROTEIN"/>
    <property type="match status" value="1"/>
</dbReference>
<gene>
    <name evidence="1" type="ORF">M569_16261</name>
</gene>
<comment type="caution">
    <text evidence="1">The sequence shown here is derived from an EMBL/GenBank/DDBJ whole genome shotgun (WGS) entry which is preliminary data.</text>
</comment>
<evidence type="ECO:0008006" key="3">
    <source>
        <dbReference type="Google" id="ProtNLM"/>
    </source>
</evidence>
<dbReference type="AlphaFoldDB" id="S8D7A1"/>
<dbReference type="SUPFAM" id="SSF56219">
    <property type="entry name" value="DNase I-like"/>
    <property type="match status" value="1"/>
</dbReference>
<sequence length="398" mass="46436">VVVGDFNEVLSQDEHFSSCLRSIPGMICFRNSLDDCGLMDLGFSGLPFTWTNNRTHPSTVKARLDRFVANQNWTALFPDFSVLHLKFGGSDHSPILLQLTIPSSSQPNRRWRPRNFFKFERIWCGKEPCKDIIRDCWATPRSSLCPQASFLRRLQTCRQKLQGWHRATFGSLKAKIKIVQDQISELMAGHISNEVGLHLKDLKAQLKELWRLDELWWKQRSKAYWLKEGDKNNKFFHSVASQRRQRNKITRLKSHDTWIEDPADIQREFLAFYEQLFTSSAPCREAISEVVRTIPRRVTNEMNDKLIQAFTEDEVWFAVKQMNAESAPGPDGFPPLFYQNYWPIIKEETCCSVLDFLNNRRSFQKFNHTNLVMIPKVTDASEVSHFRPISLCNVIYKI</sequence>
<dbReference type="InterPro" id="IPR036691">
    <property type="entry name" value="Endo/exonu/phosph_ase_sf"/>
</dbReference>
<dbReference type="OrthoDB" id="1741802at2759"/>
<evidence type="ECO:0000313" key="1">
    <source>
        <dbReference type="EMBL" id="EPS58553.1"/>
    </source>
</evidence>
<dbReference type="EMBL" id="AUSU01009106">
    <property type="protein sequence ID" value="EPS58553.1"/>
    <property type="molecule type" value="Genomic_DNA"/>
</dbReference>
<organism evidence="1 2">
    <name type="scientific">Genlisea aurea</name>
    <dbReference type="NCBI Taxonomy" id="192259"/>
    <lineage>
        <taxon>Eukaryota</taxon>
        <taxon>Viridiplantae</taxon>
        <taxon>Streptophyta</taxon>
        <taxon>Embryophyta</taxon>
        <taxon>Tracheophyta</taxon>
        <taxon>Spermatophyta</taxon>
        <taxon>Magnoliopsida</taxon>
        <taxon>eudicotyledons</taxon>
        <taxon>Gunneridae</taxon>
        <taxon>Pentapetalae</taxon>
        <taxon>asterids</taxon>
        <taxon>lamiids</taxon>
        <taxon>Lamiales</taxon>
        <taxon>Lentibulariaceae</taxon>
        <taxon>Genlisea</taxon>
    </lineage>
</organism>
<dbReference type="Proteomes" id="UP000015453">
    <property type="component" value="Unassembled WGS sequence"/>
</dbReference>